<dbReference type="Proteomes" id="UP001230065">
    <property type="component" value="Unassembled WGS sequence"/>
</dbReference>
<comment type="caution">
    <text evidence="2">The sequence shown here is derived from an EMBL/GenBank/DDBJ whole genome shotgun (WGS) entry which is preliminary data.</text>
</comment>
<evidence type="ECO:0008006" key="4">
    <source>
        <dbReference type="Google" id="ProtNLM"/>
    </source>
</evidence>
<evidence type="ECO:0000313" key="2">
    <source>
        <dbReference type="EMBL" id="MDR0178033.1"/>
    </source>
</evidence>
<feature type="compositionally biased region" description="Basic and acidic residues" evidence="1">
    <location>
        <begin position="275"/>
        <end position="284"/>
    </location>
</feature>
<dbReference type="AlphaFoldDB" id="A0AAW8LAX2"/>
<dbReference type="RefSeq" id="WP_308680030.1">
    <property type="nucleotide sequence ID" value="NZ_JAMZMF010000012.1"/>
</dbReference>
<evidence type="ECO:0000313" key="3">
    <source>
        <dbReference type="Proteomes" id="UP001230065"/>
    </source>
</evidence>
<accession>A0AAW8LAX2</accession>
<feature type="compositionally biased region" description="Low complexity" evidence="1">
    <location>
        <begin position="33"/>
        <end position="45"/>
    </location>
</feature>
<organism evidence="2 3">
    <name type="scientific">Actinomyces oris</name>
    <dbReference type="NCBI Taxonomy" id="544580"/>
    <lineage>
        <taxon>Bacteria</taxon>
        <taxon>Bacillati</taxon>
        <taxon>Actinomycetota</taxon>
        <taxon>Actinomycetes</taxon>
        <taxon>Actinomycetales</taxon>
        <taxon>Actinomycetaceae</taxon>
        <taxon>Actinomyces</taxon>
    </lineage>
</organism>
<feature type="region of interest" description="Disordered" evidence="1">
    <location>
        <begin position="274"/>
        <end position="300"/>
    </location>
</feature>
<reference evidence="2" key="1">
    <citation type="submission" date="2022-06" db="EMBL/GenBank/DDBJ databases">
        <title>Draft Genome Sequences of Three Actinomyces oris Strains, Isolated from Healthy Human Feces.</title>
        <authorList>
            <person name="Ye Y."/>
            <person name="Liu C."/>
            <person name="Zhao J."/>
            <person name="Xu J."/>
            <person name="Huang H."/>
            <person name="Wang B."/>
            <person name="Wei J."/>
            <person name="Jing X."/>
        </authorList>
    </citation>
    <scope>NUCLEOTIDE SEQUENCE</scope>
    <source>
        <strain evidence="2">CNGBCC1803727</strain>
    </source>
</reference>
<feature type="region of interest" description="Disordered" evidence="1">
    <location>
        <begin position="1"/>
        <end position="47"/>
    </location>
</feature>
<proteinExistence type="predicted"/>
<name>A0AAW8LAX2_9ACTO</name>
<feature type="compositionally biased region" description="Basic and acidic residues" evidence="1">
    <location>
        <begin position="7"/>
        <end position="26"/>
    </location>
</feature>
<evidence type="ECO:0000256" key="1">
    <source>
        <dbReference type="SAM" id="MobiDB-lite"/>
    </source>
</evidence>
<protein>
    <recommendedName>
        <fullName evidence="4">WYL domain-containing protein</fullName>
    </recommendedName>
</protein>
<gene>
    <name evidence="2" type="ORF">RF687_08765</name>
</gene>
<sequence length="380" mass="41623">MASSNSDVREARDARRVRRATDRQDSRASQGAQQPRRPQSDQSPRGIRDLEDDLLYLRKGPGVTPARVASVGTLRLVLGGAQEPFASLRQRLVSAICSLPDEDEALLLDVFGLSPQAEGLSTLRQRQELHGTRIDRKVDTVAAREVLAIANLRNQLLSGWYPASPLGSSGAGPELHNGVVNEAVAITTVVADGQWQETREHYRFLALFDEADYLRIANSFPGTAVAQPPFTVRTQRIGSSWSHDFYHDGPMRRGQTYDLHYRLVPEAEVDAEAGADDHAARSDGNDAAGPAADSGTAAAKDSRLCETSRAFHERTLTARFDTVFLGTKPKTIWSFNRLSFFQRPGSLTPSTRLDLAGGSSVSVTYRDLYGGLFSGVGWEW</sequence>
<feature type="compositionally biased region" description="Low complexity" evidence="1">
    <location>
        <begin position="286"/>
        <end position="299"/>
    </location>
</feature>
<dbReference type="EMBL" id="JAMZMF010000012">
    <property type="protein sequence ID" value="MDR0178033.1"/>
    <property type="molecule type" value="Genomic_DNA"/>
</dbReference>